<feature type="domain" description="ATP-grasp fold RimK-type" evidence="1">
    <location>
        <begin position="234"/>
        <end position="296"/>
    </location>
</feature>
<evidence type="ECO:0000259" key="1">
    <source>
        <dbReference type="Pfam" id="PF08443"/>
    </source>
</evidence>
<dbReference type="Pfam" id="PF08443">
    <property type="entry name" value="RimK"/>
    <property type="match status" value="1"/>
</dbReference>
<accession>A0A936NCH2</accession>
<gene>
    <name evidence="2" type="ORF">IPN02_08710</name>
</gene>
<dbReference type="GO" id="GO:0018169">
    <property type="term" value="F:ribosomal S6-glutamic acid ligase activity"/>
    <property type="evidence" value="ECO:0007669"/>
    <property type="project" value="TreeGrafter"/>
</dbReference>
<sequence length="321" mass="34026">MSANSGRALVAMCRTLAQRHRWTVSTSGADWVVRIEDRAGHRVGIYGYSFDLNPAAVALICDDKVATAQLLTAAGVAAVPHELVIAPEFGRWVGQSSVGRRTDELTGQFGWPLVVKPNDGTGGADVYRAADRGAAEVALSSILTRHRGAALGPWREVTAEHRVLVVDGSTPLIYRKDRPSVTGDGASAVIELVSAAVVAGGIGPDTVRDWMDTHDPSLLRRVPADGELVHLGLRHNLGAGSIPTLVDDGPLVDELSRLALLAAAELGAVFCSVDVVDSEAGREVLEVNSGVMLERLATESPAWWHRAEAVYESALLLALDP</sequence>
<evidence type="ECO:0000313" key="3">
    <source>
        <dbReference type="Proteomes" id="UP000727993"/>
    </source>
</evidence>
<dbReference type="Proteomes" id="UP000727993">
    <property type="component" value="Unassembled WGS sequence"/>
</dbReference>
<evidence type="ECO:0000313" key="2">
    <source>
        <dbReference type="EMBL" id="MBK9296903.1"/>
    </source>
</evidence>
<reference evidence="2 3" key="1">
    <citation type="submission" date="2020-10" db="EMBL/GenBank/DDBJ databases">
        <title>Connecting structure to function with the recovery of over 1000 high-quality activated sludge metagenome-assembled genomes encoding full-length rRNA genes using long-read sequencing.</title>
        <authorList>
            <person name="Singleton C.M."/>
            <person name="Petriglieri F."/>
            <person name="Kristensen J.M."/>
            <person name="Kirkegaard R.H."/>
            <person name="Michaelsen T.Y."/>
            <person name="Andersen M.H."/>
            <person name="Karst S.M."/>
            <person name="Dueholm M.S."/>
            <person name="Nielsen P.H."/>
            <person name="Albertsen M."/>
        </authorList>
    </citation>
    <scope>NUCLEOTIDE SEQUENCE [LARGE SCALE GENOMIC DNA]</scope>
    <source>
        <strain evidence="2">Lyne_18-Q3-R50-59_MAXAC.006</strain>
    </source>
</reference>
<organism evidence="2 3">
    <name type="scientific">Candidatus Neomicrothrix subdominans</name>
    <dbReference type="NCBI Taxonomy" id="2954438"/>
    <lineage>
        <taxon>Bacteria</taxon>
        <taxon>Bacillati</taxon>
        <taxon>Actinomycetota</taxon>
        <taxon>Acidimicrobiia</taxon>
        <taxon>Acidimicrobiales</taxon>
        <taxon>Microthrixaceae</taxon>
        <taxon>Candidatus Neomicrothrix</taxon>
    </lineage>
</organism>
<dbReference type="PANTHER" id="PTHR21621">
    <property type="entry name" value="RIBOSOMAL PROTEIN S6 MODIFICATION PROTEIN"/>
    <property type="match status" value="1"/>
</dbReference>
<dbReference type="EMBL" id="JADJZA010000006">
    <property type="protein sequence ID" value="MBK9296903.1"/>
    <property type="molecule type" value="Genomic_DNA"/>
</dbReference>
<protein>
    <recommendedName>
        <fullName evidence="1">ATP-grasp fold RimK-type domain-containing protein</fullName>
    </recommendedName>
</protein>
<proteinExistence type="predicted"/>
<dbReference type="InterPro" id="IPR013651">
    <property type="entry name" value="ATP-grasp_RimK-type"/>
</dbReference>
<name>A0A936NCH2_9ACTN</name>
<dbReference type="Gene3D" id="3.30.470.20">
    <property type="entry name" value="ATP-grasp fold, B domain"/>
    <property type="match status" value="2"/>
</dbReference>
<dbReference type="SUPFAM" id="SSF56059">
    <property type="entry name" value="Glutathione synthetase ATP-binding domain-like"/>
    <property type="match status" value="1"/>
</dbReference>
<dbReference type="PANTHER" id="PTHR21621:SF0">
    <property type="entry name" value="BETA-CITRYLGLUTAMATE SYNTHASE B-RELATED"/>
    <property type="match status" value="1"/>
</dbReference>
<dbReference type="AlphaFoldDB" id="A0A936NCH2"/>
<comment type="caution">
    <text evidence="2">The sequence shown here is derived from an EMBL/GenBank/DDBJ whole genome shotgun (WGS) entry which is preliminary data.</text>
</comment>
<dbReference type="GO" id="GO:0009432">
    <property type="term" value="P:SOS response"/>
    <property type="evidence" value="ECO:0007669"/>
    <property type="project" value="TreeGrafter"/>
</dbReference>
<dbReference type="GO" id="GO:0005737">
    <property type="term" value="C:cytoplasm"/>
    <property type="evidence" value="ECO:0007669"/>
    <property type="project" value="TreeGrafter"/>
</dbReference>